<evidence type="ECO:0000256" key="11">
    <source>
        <dbReference type="PROSITE-ProRule" id="PRU01360"/>
    </source>
</evidence>
<evidence type="ECO:0000313" key="16">
    <source>
        <dbReference type="EMBL" id="PQA86275.1"/>
    </source>
</evidence>
<dbReference type="Pfam" id="PF00593">
    <property type="entry name" value="TonB_dep_Rec_b-barrel"/>
    <property type="match status" value="1"/>
</dbReference>
<evidence type="ECO:0000256" key="12">
    <source>
        <dbReference type="PROSITE-ProRule" id="PRU10143"/>
    </source>
</evidence>
<dbReference type="EMBL" id="PJCH01000015">
    <property type="protein sequence ID" value="PQA86275.1"/>
    <property type="molecule type" value="Genomic_DNA"/>
</dbReference>
<keyword evidence="3 11" id="KW-1134">Transmembrane beta strand</keyword>
<keyword evidence="2 11" id="KW-0813">Transport</keyword>
<keyword evidence="17" id="KW-1185">Reference proteome</keyword>
<dbReference type="OrthoDB" id="7618183at2"/>
<proteinExistence type="inferred from homology"/>
<dbReference type="PANTHER" id="PTHR32552">
    <property type="entry name" value="FERRICHROME IRON RECEPTOR-RELATED"/>
    <property type="match status" value="1"/>
</dbReference>
<dbReference type="Pfam" id="PF07715">
    <property type="entry name" value="Plug"/>
    <property type="match status" value="1"/>
</dbReference>
<dbReference type="InterPro" id="IPR000531">
    <property type="entry name" value="Beta-barrel_TonB"/>
</dbReference>
<dbReference type="RefSeq" id="WP_104831487.1">
    <property type="nucleotide sequence ID" value="NZ_PJCH01000015.1"/>
</dbReference>
<dbReference type="InterPro" id="IPR036942">
    <property type="entry name" value="Beta-barrel_TonB_sf"/>
</dbReference>
<dbReference type="SUPFAM" id="SSF56935">
    <property type="entry name" value="Porins"/>
    <property type="match status" value="1"/>
</dbReference>
<evidence type="ECO:0000256" key="6">
    <source>
        <dbReference type="ARBA" id="ARBA00023004"/>
    </source>
</evidence>
<evidence type="ECO:0000313" key="17">
    <source>
        <dbReference type="Proteomes" id="UP000239504"/>
    </source>
</evidence>
<comment type="similarity">
    <text evidence="11 13">Belongs to the TonB-dependent receptor family.</text>
</comment>
<name>A0A2S7K191_9PROT</name>
<dbReference type="Proteomes" id="UP000239504">
    <property type="component" value="Unassembled WGS sequence"/>
</dbReference>
<evidence type="ECO:0000259" key="14">
    <source>
        <dbReference type="Pfam" id="PF00593"/>
    </source>
</evidence>
<evidence type="ECO:0000256" key="13">
    <source>
        <dbReference type="RuleBase" id="RU003357"/>
    </source>
</evidence>
<evidence type="ECO:0000256" key="5">
    <source>
        <dbReference type="ARBA" id="ARBA00022692"/>
    </source>
</evidence>
<organism evidence="16 17">
    <name type="scientific">Hyphococcus luteus</name>
    <dbReference type="NCBI Taxonomy" id="2058213"/>
    <lineage>
        <taxon>Bacteria</taxon>
        <taxon>Pseudomonadati</taxon>
        <taxon>Pseudomonadota</taxon>
        <taxon>Alphaproteobacteria</taxon>
        <taxon>Parvularculales</taxon>
        <taxon>Parvularculaceae</taxon>
        <taxon>Hyphococcus</taxon>
    </lineage>
</organism>
<evidence type="ECO:0000256" key="3">
    <source>
        <dbReference type="ARBA" id="ARBA00022452"/>
    </source>
</evidence>
<evidence type="ECO:0000256" key="1">
    <source>
        <dbReference type="ARBA" id="ARBA00004571"/>
    </source>
</evidence>
<feature type="short sequence motif" description="TonB box" evidence="12">
    <location>
        <begin position="48"/>
        <end position="54"/>
    </location>
</feature>
<dbReference type="InterPro" id="IPR039426">
    <property type="entry name" value="TonB-dep_rcpt-like"/>
</dbReference>
<dbReference type="PROSITE" id="PS00430">
    <property type="entry name" value="TONB_DEPENDENT_REC_1"/>
    <property type="match status" value="1"/>
</dbReference>
<dbReference type="AlphaFoldDB" id="A0A2S7K191"/>
<sequence length="763" mass="83322">MTDRYASIAFIRRQRRLRMILAGSIFACNAANSLTPALAQATDALRDSIVVTATKKSEAEDVQEVPLAVTAYGEAQLDALLVKDISDLSFSQPNVTLENINSVGGALNFSIRGLGVNSSIPSIDPAVGVFVDGVYLGITTGATFDTFDLEGIEILRGPQGVLFGRNVTGGAVLIKSKRPSDEFEFKAKGQWESGLNQVYQAAVSAPLIPGVLNAKISGMFNDDQGWFTNLATGEKFNPGQSFSIRPSIELTLGESFDLYVRYEHGETEDGHGVGQNRALYDRDTFDLEIGNPGFLNQEWDMVTAEANLDVAFGEGTITNIFGWRKFNSRSIFDPDSTAVDYFKFGEYTEQDQISNELRYAGTFSDIVELTLGLYYFSQDVLYEEVRFLFQDPILAPGQALGTVPGPLSFYGGGIQDHQTYGVFSHVDIALTPTLSLLLGLRYSYEEKSVNIATIVPGPPSPNDFDIPPGACNLPDNDCVFNVNADPNFDPEKDFSALSPKIGFQWDFRDDAQAYFHWSRGNRSGGYNLRNTSPVALPGPFDQETIDAFEFGLKAQTLSGRATVNAALYWNNVSDMQREVIFPDPVSGLIQIIENTADARIRGFELDGQIFVTDNFVLTGFAGHTDAEYTNVLFDITQDGVVDDVDLNLELPRAPKWTYGVGAILDLPVNNIGHATARVNFSHRDRSYYSDNNVGVLSPGDILSASVSFSPVNENIRFSVYGKNLLNDVTEGSENPLGFPPGQQGTYAGLNKGRVVGGELLVSF</sequence>
<keyword evidence="4" id="KW-0410">Iron transport</keyword>
<evidence type="ECO:0000256" key="7">
    <source>
        <dbReference type="ARBA" id="ARBA00023065"/>
    </source>
</evidence>
<keyword evidence="8 12" id="KW-0798">TonB box</keyword>
<keyword evidence="10 11" id="KW-0998">Cell outer membrane</keyword>
<keyword evidence="9 11" id="KW-0472">Membrane</keyword>
<keyword evidence="6" id="KW-0408">Iron</keyword>
<protein>
    <submittedName>
        <fullName evidence="16">TonB-dependent receptor</fullName>
    </submittedName>
</protein>
<feature type="domain" description="TonB-dependent receptor plug" evidence="15">
    <location>
        <begin position="62"/>
        <end position="171"/>
    </location>
</feature>
<dbReference type="PANTHER" id="PTHR32552:SF81">
    <property type="entry name" value="TONB-DEPENDENT OUTER MEMBRANE RECEPTOR"/>
    <property type="match status" value="1"/>
</dbReference>
<evidence type="ECO:0000256" key="9">
    <source>
        <dbReference type="ARBA" id="ARBA00023136"/>
    </source>
</evidence>
<keyword evidence="16" id="KW-0675">Receptor</keyword>
<comment type="subcellular location">
    <subcellularLocation>
        <location evidence="1 11">Cell outer membrane</location>
        <topology evidence="1 11">Multi-pass membrane protein</topology>
    </subcellularLocation>
</comment>
<dbReference type="Gene3D" id="2.40.170.20">
    <property type="entry name" value="TonB-dependent receptor, beta-barrel domain"/>
    <property type="match status" value="1"/>
</dbReference>
<dbReference type="GO" id="GO:0009279">
    <property type="term" value="C:cell outer membrane"/>
    <property type="evidence" value="ECO:0007669"/>
    <property type="project" value="UniProtKB-SubCell"/>
</dbReference>
<accession>A0A2S7K191</accession>
<reference evidence="16 17" key="1">
    <citation type="submission" date="2017-12" db="EMBL/GenBank/DDBJ databases">
        <authorList>
            <person name="Hurst M.R.H."/>
        </authorList>
    </citation>
    <scope>NUCLEOTIDE SEQUENCE [LARGE SCALE GENOMIC DNA]</scope>
    <source>
        <strain evidence="16 17">SY-3-19</strain>
    </source>
</reference>
<dbReference type="InterPro" id="IPR010916">
    <property type="entry name" value="TonB_box_CS"/>
</dbReference>
<evidence type="ECO:0000256" key="2">
    <source>
        <dbReference type="ARBA" id="ARBA00022448"/>
    </source>
</evidence>
<keyword evidence="5 11" id="KW-0812">Transmembrane</keyword>
<keyword evidence="7" id="KW-0406">Ion transport</keyword>
<evidence type="ECO:0000256" key="8">
    <source>
        <dbReference type="ARBA" id="ARBA00023077"/>
    </source>
</evidence>
<evidence type="ECO:0000259" key="15">
    <source>
        <dbReference type="Pfam" id="PF07715"/>
    </source>
</evidence>
<comment type="caution">
    <text evidence="16">The sequence shown here is derived from an EMBL/GenBank/DDBJ whole genome shotgun (WGS) entry which is preliminary data.</text>
</comment>
<gene>
    <name evidence="16" type="ORF">CW354_18170</name>
</gene>
<dbReference type="PROSITE" id="PS52016">
    <property type="entry name" value="TONB_DEPENDENT_REC_3"/>
    <property type="match status" value="1"/>
</dbReference>
<evidence type="ECO:0000256" key="10">
    <source>
        <dbReference type="ARBA" id="ARBA00023237"/>
    </source>
</evidence>
<evidence type="ECO:0000256" key="4">
    <source>
        <dbReference type="ARBA" id="ARBA00022496"/>
    </source>
</evidence>
<feature type="domain" description="TonB-dependent receptor-like beta-barrel" evidence="14">
    <location>
        <begin position="258"/>
        <end position="724"/>
    </location>
</feature>
<dbReference type="GO" id="GO:0006826">
    <property type="term" value="P:iron ion transport"/>
    <property type="evidence" value="ECO:0007669"/>
    <property type="project" value="UniProtKB-KW"/>
</dbReference>
<dbReference type="InterPro" id="IPR012910">
    <property type="entry name" value="Plug_dom"/>
</dbReference>